<organism evidence="2 3">
    <name type="scientific">Stentor coeruleus</name>
    <dbReference type="NCBI Taxonomy" id="5963"/>
    <lineage>
        <taxon>Eukaryota</taxon>
        <taxon>Sar</taxon>
        <taxon>Alveolata</taxon>
        <taxon>Ciliophora</taxon>
        <taxon>Postciliodesmatophora</taxon>
        <taxon>Heterotrichea</taxon>
        <taxon>Heterotrichida</taxon>
        <taxon>Stentoridae</taxon>
        <taxon>Stentor</taxon>
    </lineage>
</organism>
<dbReference type="OrthoDB" id="630188at2759"/>
<dbReference type="EMBL" id="MPUH01000046">
    <property type="protein sequence ID" value="OMJ93267.1"/>
    <property type="molecule type" value="Genomic_DNA"/>
</dbReference>
<dbReference type="Gene3D" id="3.60.21.10">
    <property type="match status" value="1"/>
</dbReference>
<dbReference type="PANTHER" id="PTHR12905">
    <property type="entry name" value="METALLOPHOSPHOESTERASE"/>
    <property type="match status" value="1"/>
</dbReference>
<evidence type="ECO:0000259" key="1">
    <source>
        <dbReference type="Pfam" id="PF00149"/>
    </source>
</evidence>
<protein>
    <recommendedName>
        <fullName evidence="1">Calcineurin-like phosphoesterase domain-containing protein</fullName>
    </recommendedName>
</protein>
<name>A0A1R2CW84_9CILI</name>
<dbReference type="InterPro" id="IPR004843">
    <property type="entry name" value="Calcineurin-like_PHP"/>
</dbReference>
<dbReference type="PANTHER" id="PTHR12905:SF0">
    <property type="entry name" value="CALCINEURIN-LIKE PHOSPHOESTERASE DOMAIN-CONTAINING PROTEIN"/>
    <property type="match status" value="1"/>
</dbReference>
<accession>A0A1R2CW84</accession>
<comment type="caution">
    <text evidence="2">The sequence shown here is derived from an EMBL/GenBank/DDBJ whole genome shotgun (WGS) entry which is preliminary data.</text>
</comment>
<evidence type="ECO:0000313" key="3">
    <source>
        <dbReference type="Proteomes" id="UP000187209"/>
    </source>
</evidence>
<dbReference type="SUPFAM" id="SSF56300">
    <property type="entry name" value="Metallo-dependent phosphatases"/>
    <property type="match status" value="1"/>
</dbReference>
<dbReference type="AlphaFoldDB" id="A0A1R2CW84"/>
<dbReference type="InterPro" id="IPR051693">
    <property type="entry name" value="UPF0046_metallophosphoest"/>
</dbReference>
<dbReference type="GO" id="GO:0016787">
    <property type="term" value="F:hydrolase activity"/>
    <property type="evidence" value="ECO:0007669"/>
    <property type="project" value="InterPro"/>
</dbReference>
<dbReference type="Pfam" id="PF00149">
    <property type="entry name" value="Metallophos"/>
    <property type="match status" value="1"/>
</dbReference>
<proteinExistence type="predicted"/>
<evidence type="ECO:0000313" key="2">
    <source>
        <dbReference type="EMBL" id="OMJ93267.1"/>
    </source>
</evidence>
<dbReference type="InterPro" id="IPR029052">
    <property type="entry name" value="Metallo-depent_PP-like"/>
</dbReference>
<sequence length="241" mass="27507">MENQILISNGNLPKPPNTIRFVCISDSHSLFFNFPPGDVLLHAGDFTKKGTSEEVFQFANYLKTTNYQYKVIISGNHDSPFDTNNFDEIMRKRKNPHPCNPYAVKSLFNDFTYLEDSFVNVFGYTIWGTPWTRQHYKGAFTIKDKYKLIQKWQKIPLGIDIVLSHSPPNGILDKTKDNQHLGCSGLAEIIKMIKPKVHVFGHIHEGHGVQIIDGTTYINASVCNNRYQAIYSPIVFDLPII</sequence>
<dbReference type="CDD" id="cd07379">
    <property type="entry name" value="MPP_239FB"/>
    <property type="match status" value="1"/>
</dbReference>
<dbReference type="Proteomes" id="UP000187209">
    <property type="component" value="Unassembled WGS sequence"/>
</dbReference>
<keyword evidence="3" id="KW-1185">Reference proteome</keyword>
<reference evidence="2 3" key="1">
    <citation type="submission" date="2016-11" db="EMBL/GenBank/DDBJ databases">
        <title>The macronuclear genome of Stentor coeruleus: a giant cell with tiny introns.</title>
        <authorList>
            <person name="Slabodnick M."/>
            <person name="Ruby J.G."/>
            <person name="Reiff S.B."/>
            <person name="Swart E.C."/>
            <person name="Gosai S."/>
            <person name="Prabakaran S."/>
            <person name="Witkowska E."/>
            <person name="Larue G.E."/>
            <person name="Fisher S."/>
            <person name="Freeman R.M."/>
            <person name="Gunawardena J."/>
            <person name="Chu W."/>
            <person name="Stover N.A."/>
            <person name="Gregory B.D."/>
            <person name="Nowacki M."/>
            <person name="Derisi J."/>
            <person name="Roy S.W."/>
            <person name="Marshall W.F."/>
            <person name="Sood P."/>
        </authorList>
    </citation>
    <scope>NUCLEOTIDE SEQUENCE [LARGE SCALE GENOMIC DNA]</scope>
    <source>
        <strain evidence="2">WM001</strain>
    </source>
</reference>
<feature type="domain" description="Calcineurin-like phosphoesterase" evidence="1">
    <location>
        <begin position="36"/>
        <end position="205"/>
    </location>
</feature>
<gene>
    <name evidence="2" type="ORF">SteCoe_3849</name>
</gene>